<dbReference type="Pfam" id="PF01816">
    <property type="entry name" value="LRV"/>
    <property type="match status" value="1"/>
</dbReference>
<reference evidence="1 2" key="1">
    <citation type="submission" date="2016-11" db="EMBL/GenBank/DDBJ databases">
        <authorList>
            <person name="Jaros S."/>
            <person name="Januszkiewicz K."/>
            <person name="Wedrychowicz H."/>
        </authorList>
    </citation>
    <scope>NUCLEOTIDE SEQUENCE [LARGE SCALE GENOMIC DNA]</scope>
    <source>
        <strain evidence="1 2">DSM 44523</strain>
    </source>
</reference>
<name>A0A1M5MJ51_STRHI</name>
<proteinExistence type="predicted"/>
<dbReference type="EMBL" id="FQVN01000013">
    <property type="protein sequence ID" value="SHG77247.1"/>
    <property type="molecule type" value="Genomic_DNA"/>
</dbReference>
<sequence>MLCRDVYQGGCDRPLVEPTWCHDDEWQPDVDGRPTGPYLRRGLPEALIRTLARSQEHEVRQAVGLCQDAPEDVIDELVGDPDEDVRNAALGQTRSARLLHEAIAAWPHGPWRTRMAVASNPRCPTDILELLSRDPETMVRMSVVTNRATPEHVVDARANDPGYAVRSLALSHTRNPALIRTAAASADEQDRQRVAENPNCPANLLENLAADPAKYVRFSVASNPACPRHVRRKLESDLDPFVANMARTRR</sequence>
<dbReference type="Proteomes" id="UP000184501">
    <property type="component" value="Unassembled WGS sequence"/>
</dbReference>
<dbReference type="Gene3D" id="1.25.10.10">
    <property type="entry name" value="Leucine-rich Repeat Variant"/>
    <property type="match status" value="2"/>
</dbReference>
<dbReference type="SUPFAM" id="SSF48371">
    <property type="entry name" value="ARM repeat"/>
    <property type="match status" value="1"/>
</dbReference>
<organism evidence="1 2">
    <name type="scientific">Streptoalloteichus hindustanus</name>
    <dbReference type="NCBI Taxonomy" id="2017"/>
    <lineage>
        <taxon>Bacteria</taxon>
        <taxon>Bacillati</taxon>
        <taxon>Actinomycetota</taxon>
        <taxon>Actinomycetes</taxon>
        <taxon>Pseudonocardiales</taxon>
        <taxon>Pseudonocardiaceae</taxon>
        <taxon>Streptoalloteichus</taxon>
    </lineage>
</organism>
<dbReference type="InterPro" id="IPR016024">
    <property type="entry name" value="ARM-type_fold"/>
</dbReference>
<dbReference type="OrthoDB" id="3369136at2"/>
<accession>A0A1M5MJ51</accession>
<keyword evidence="2" id="KW-1185">Reference proteome</keyword>
<protein>
    <submittedName>
        <fullName evidence="1">Leucine rich repeat variant</fullName>
    </submittedName>
</protein>
<gene>
    <name evidence="1" type="ORF">SAMN05444320_113136</name>
</gene>
<dbReference type="AlphaFoldDB" id="A0A1M5MJ51"/>
<dbReference type="InterPro" id="IPR011989">
    <property type="entry name" value="ARM-like"/>
</dbReference>
<dbReference type="InterPro" id="IPR004830">
    <property type="entry name" value="LRR_variant"/>
</dbReference>
<evidence type="ECO:0000313" key="2">
    <source>
        <dbReference type="Proteomes" id="UP000184501"/>
    </source>
</evidence>
<evidence type="ECO:0000313" key="1">
    <source>
        <dbReference type="EMBL" id="SHG77247.1"/>
    </source>
</evidence>